<protein>
    <submittedName>
        <fullName evidence="4">Nucleoside-diphosphate sugar epimerase</fullName>
    </submittedName>
</protein>
<feature type="transmembrane region" description="Helical" evidence="2">
    <location>
        <begin position="59"/>
        <end position="76"/>
    </location>
</feature>
<dbReference type="OrthoDB" id="9803111at2"/>
<gene>
    <name evidence="4" type="ORF">B9R14_10525</name>
</gene>
<dbReference type="RefSeq" id="WP_105368212.1">
    <property type="nucleotide sequence ID" value="NZ_NEMB01000003.1"/>
</dbReference>
<dbReference type="PANTHER" id="PTHR43318:SF1">
    <property type="entry name" value="POLYSACCHARIDE BIOSYNTHESIS PROTEIN EPSC-RELATED"/>
    <property type="match status" value="1"/>
</dbReference>
<evidence type="ECO:0000256" key="1">
    <source>
        <dbReference type="ARBA" id="ARBA00007430"/>
    </source>
</evidence>
<dbReference type="InterPro" id="IPR003869">
    <property type="entry name" value="Polysac_CapD-like"/>
</dbReference>
<dbReference type="Proteomes" id="UP000239720">
    <property type="component" value="Unassembled WGS sequence"/>
</dbReference>
<sequence length="644" mass="72858">MYAVVGRLIKGFNLNLTYRRWLLLLLDIVLINLASLGAVFLRTDFRIPEIYLASIQKTYIITTLVLIAVFRLFNLYKSVWRYASIEEMNNVIFASVVGGGILFVLYEHILNIDFPRSYYILMPILLVILVGGMRFSYRALRRIKNVYFNGLLSERKRVMIVGGGEAGSLVIQELFDNPQLLKYPVAVIDDNPQKNRAKIHGVPVLGTREDIHWVVKAKRIDEIIIAIPSASKSEIRELVNICKETKCKLKTIPGVFELINGQVDIKKIRDVNIEDLLGRDPVKVNLAEICNYLSSEVVLVTGGGGSIGTELCRQIARFSPKQLIILDIYENNAYEIQQELIRNHKNLNLEVVIASIRDRKRMESVFKKYKPGVVFHAAAHKHVPLMEANPTEAIKNNVFGTLNVAECADKYGTKRFVLISTDKAVNPTNIMGATKRTAEMIIQTLDKKSKTEFMAVRFGNVLGSNGSVIPQFKKQIAEGGPVTVTHPDIIRYFMTIPEAVQLVIQAGSMAKGGEIFILDMGEPVKIVDLARDLIKLSGFEPDVDIKIHYTGLRPGEKLYEELLLAEEGISQTRHEKIFIGKPISIDSEELYRKLNWLKEVLSKENPEKEIESIMQEIVPEYKKPEYKKPEYNKGVDIQKSKKVG</sequence>
<dbReference type="SUPFAM" id="SSF53335">
    <property type="entry name" value="S-adenosyl-L-methionine-dependent methyltransferases"/>
    <property type="match status" value="1"/>
</dbReference>
<evidence type="ECO:0000256" key="2">
    <source>
        <dbReference type="SAM" id="Phobius"/>
    </source>
</evidence>
<keyword evidence="2" id="KW-0812">Transmembrane</keyword>
<dbReference type="PANTHER" id="PTHR43318">
    <property type="entry name" value="UDP-N-ACETYLGLUCOSAMINE 4,6-DEHYDRATASE"/>
    <property type="match status" value="1"/>
</dbReference>
<feature type="transmembrane region" description="Helical" evidence="2">
    <location>
        <begin position="21"/>
        <end position="39"/>
    </location>
</feature>
<dbReference type="SUPFAM" id="SSF51735">
    <property type="entry name" value="NAD(P)-binding Rossmann-fold domains"/>
    <property type="match status" value="1"/>
</dbReference>
<accession>A0A2S8RBG5</accession>
<comment type="similarity">
    <text evidence="1">Belongs to the polysaccharide synthase family.</text>
</comment>
<keyword evidence="2" id="KW-0472">Membrane</keyword>
<evidence type="ECO:0000259" key="3">
    <source>
        <dbReference type="Pfam" id="PF02719"/>
    </source>
</evidence>
<keyword evidence="2" id="KW-1133">Transmembrane helix</keyword>
<dbReference type="EMBL" id="NEMB01000003">
    <property type="protein sequence ID" value="PQQ67136.1"/>
    <property type="molecule type" value="Genomic_DNA"/>
</dbReference>
<dbReference type="Pfam" id="PF13727">
    <property type="entry name" value="CoA_binding_3"/>
    <property type="match status" value="1"/>
</dbReference>
<proteinExistence type="inferred from homology"/>
<reference evidence="4 5" key="1">
    <citation type="journal article" date="2018" name="Syst. Appl. Microbiol.">
        <title>Characterization and high-quality draft genome sequence of Herbivorax saccincola A7, an anaerobic, alkaliphilic, thermophilic, cellulolytic, and xylanolytic bacterium.</title>
        <authorList>
            <person name="Aikawa S."/>
            <person name="Baramee S."/>
            <person name="Sermsathanaswadi J."/>
            <person name="Thianheng P."/>
            <person name="Tachaapaikoon C."/>
            <person name="Shikata A."/>
            <person name="Waeonukul R."/>
            <person name="Pason P."/>
            <person name="Ratanakhanokchai K."/>
            <person name="Kosugi A."/>
        </authorList>
    </citation>
    <scope>NUCLEOTIDE SEQUENCE [LARGE SCALE GENOMIC DNA]</scope>
    <source>
        <strain evidence="4 5">A7</strain>
    </source>
</reference>
<dbReference type="InterPro" id="IPR036291">
    <property type="entry name" value="NAD(P)-bd_dom_sf"/>
</dbReference>
<dbReference type="InterPro" id="IPR051203">
    <property type="entry name" value="Polysaccharide_Synthase-Rel"/>
</dbReference>
<feature type="transmembrane region" description="Helical" evidence="2">
    <location>
        <begin position="118"/>
        <end position="137"/>
    </location>
</feature>
<dbReference type="CDD" id="cd05237">
    <property type="entry name" value="UDP_invert_4-6DH_SDR_e"/>
    <property type="match status" value="1"/>
</dbReference>
<dbReference type="Pfam" id="PF02719">
    <property type="entry name" value="Polysacc_synt_2"/>
    <property type="match status" value="1"/>
</dbReference>
<dbReference type="AlphaFoldDB" id="A0A2S8RBG5"/>
<evidence type="ECO:0000313" key="4">
    <source>
        <dbReference type="EMBL" id="PQQ67136.1"/>
    </source>
</evidence>
<feature type="transmembrane region" description="Helical" evidence="2">
    <location>
        <begin position="88"/>
        <end position="106"/>
    </location>
</feature>
<feature type="domain" description="Polysaccharide biosynthesis protein CapD-like" evidence="3">
    <location>
        <begin position="298"/>
        <end position="580"/>
    </location>
</feature>
<name>A0A2S8RBG5_9FIRM</name>
<organism evidence="4 5">
    <name type="scientific">Acetivibrio saccincola</name>
    <dbReference type="NCBI Taxonomy" id="1677857"/>
    <lineage>
        <taxon>Bacteria</taxon>
        <taxon>Bacillati</taxon>
        <taxon>Bacillota</taxon>
        <taxon>Clostridia</taxon>
        <taxon>Eubacteriales</taxon>
        <taxon>Oscillospiraceae</taxon>
        <taxon>Acetivibrio</taxon>
    </lineage>
</organism>
<dbReference type="InterPro" id="IPR029063">
    <property type="entry name" value="SAM-dependent_MTases_sf"/>
</dbReference>
<evidence type="ECO:0000313" key="5">
    <source>
        <dbReference type="Proteomes" id="UP000239720"/>
    </source>
</evidence>
<comment type="caution">
    <text evidence="4">The sequence shown here is derived from an EMBL/GenBank/DDBJ whole genome shotgun (WGS) entry which is preliminary data.</text>
</comment>
<dbReference type="Gene3D" id="3.40.50.720">
    <property type="entry name" value="NAD(P)-binding Rossmann-like Domain"/>
    <property type="match status" value="2"/>
</dbReference>